<dbReference type="PROSITE" id="PS00498">
    <property type="entry name" value="TYROSINASE_2"/>
    <property type="match status" value="1"/>
</dbReference>
<keyword evidence="4" id="KW-0472">Membrane</keyword>
<feature type="transmembrane region" description="Helical" evidence="4">
    <location>
        <begin position="23"/>
        <end position="44"/>
    </location>
</feature>
<evidence type="ECO:0000256" key="1">
    <source>
        <dbReference type="ARBA" id="ARBA00022723"/>
    </source>
</evidence>
<accession>A0AA39UYF8</accession>
<dbReference type="InterPro" id="IPR002227">
    <property type="entry name" value="Tyrosinase_Cu-bd"/>
</dbReference>
<feature type="region of interest" description="Disordered" evidence="3">
    <location>
        <begin position="49"/>
        <end position="96"/>
    </location>
</feature>
<comment type="caution">
    <text evidence="6">The sequence shown here is derived from an EMBL/GenBank/DDBJ whole genome shotgun (WGS) entry which is preliminary data.</text>
</comment>
<proteinExistence type="predicted"/>
<dbReference type="GO" id="GO:0046872">
    <property type="term" value="F:metal ion binding"/>
    <property type="evidence" value="ECO:0007669"/>
    <property type="project" value="UniProtKB-KW"/>
</dbReference>
<evidence type="ECO:0000313" key="7">
    <source>
        <dbReference type="Proteomes" id="UP001175228"/>
    </source>
</evidence>
<organism evidence="6 7">
    <name type="scientific">Armillaria luteobubalina</name>
    <dbReference type="NCBI Taxonomy" id="153913"/>
    <lineage>
        <taxon>Eukaryota</taxon>
        <taxon>Fungi</taxon>
        <taxon>Dikarya</taxon>
        <taxon>Basidiomycota</taxon>
        <taxon>Agaricomycotina</taxon>
        <taxon>Agaricomycetes</taxon>
        <taxon>Agaricomycetidae</taxon>
        <taxon>Agaricales</taxon>
        <taxon>Marasmiineae</taxon>
        <taxon>Physalacriaceae</taxon>
        <taxon>Armillaria</taxon>
    </lineage>
</organism>
<dbReference type="GO" id="GO:0016491">
    <property type="term" value="F:oxidoreductase activity"/>
    <property type="evidence" value="ECO:0007669"/>
    <property type="project" value="InterPro"/>
</dbReference>
<evidence type="ECO:0000256" key="2">
    <source>
        <dbReference type="ARBA" id="ARBA00023008"/>
    </source>
</evidence>
<gene>
    <name evidence="6" type="ORF">EDD18DRAFT_81355</name>
</gene>
<dbReference type="InterPro" id="IPR008922">
    <property type="entry name" value="Di-copper_centre_dom_sf"/>
</dbReference>
<reference evidence="6" key="1">
    <citation type="submission" date="2023-06" db="EMBL/GenBank/DDBJ databases">
        <authorList>
            <consortium name="Lawrence Berkeley National Laboratory"/>
            <person name="Ahrendt S."/>
            <person name="Sahu N."/>
            <person name="Indic B."/>
            <person name="Wong-Bajracharya J."/>
            <person name="Merenyi Z."/>
            <person name="Ke H.-M."/>
            <person name="Monk M."/>
            <person name="Kocsube S."/>
            <person name="Drula E."/>
            <person name="Lipzen A."/>
            <person name="Balint B."/>
            <person name="Henrissat B."/>
            <person name="Andreopoulos B."/>
            <person name="Martin F.M."/>
            <person name="Harder C.B."/>
            <person name="Rigling D."/>
            <person name="Ford K.L."/>
            <person name="Foster G.D."/>
            <person name="Pangilinan J."/>
            <person name="Papanicolaou A."/>
            <person name="Barry K."/>
            <person name="LaButti K."/>
            <person name="Viragh M."/>
            <person name="Koriabine M."/>
            <person name="Yan M."/>
            <person name="Riley R."/>
            <person name="Champramary S."/>
            <person name="Plett K.L."/>
            <person name="Tsai I.J."/>
            <person name="Slot J."/>
            <person name="Sipos G."/>
            <person name="Plett J."/>
            <person name="Nagy L.G."/>
            <person name="Grigoriev I.V."/>
        </authorList>
    </citation>
    <scope>NUCLEOTIDE SEQUENCE</scope>
    <source>
        <strain evidence="6">HWK02</strain>
    </source>
</reference>
<evidence type="ECO:0000259" key="5">
    <source>
        <dbReference type="PROSITE" id="PS00498"/>
    </source>
</evidence>
<dbReference type="PANTHER" id="PTHR11474:SF126">
    <property type="entry name" value="TYROSINASE-LIKE PROTEIN TYR-1-RELATED"/>
    <property type="match status" value="1"/>
</dbReference>
<dbReference type="Proteomes" id="UP001175228">
    <property type="component" value="Unassembled WGS sequence"/>
</dbReference>
<keyword evidence="2" id="KW-0186">Copper</keyword>
<protein>
    <recommendedName>
        <fullName evidence="5">Tyrosinase copper-binding domain-containing protein</fullName>
    </recommendedName>
</protein>
<sequence length="383" mass="42324">MSSQRLVLQYFLASSSEPRHRRLVIMFPVQIIAFTLFAISPFSFARPASPRGNGDHDHWHGGNQNDNHGENHSGWQHRNHNGGSHGSSSSSGACNSPTTRVEWTALTQDQKDAYFEAELCLLAAPAQLQTRIDGVVSRYDDLVGSHVKQGNIMGGVDLWHVTGQFLAAHRYYLHTHEYLLRNECDYSGPVPYWNEQPDAGSFATSETVLDFGGEGIEENDYAVVDGPFANLTRYLGPGTTNTAHLLTREGDPENSLLGNQTYVDAVTAETSFAAFQKLMFNTLHAAGHGGVGGDMVNPISSPDDPIFFMHHGYLDYVWWKWQGRNDTRIHNLEGAGNETQAEPVGGYVPTSEATNLYMYDILPNITVGDVLDTQGGYLCYMYA</sequence>
<evidence type="ECO:0000256" key="4">
    <source>
        <dbReference type="SAM" id="Phobius"/>
    </source>
</evidence>
<evidence type="ECO:0000256" key="3">
    <source>
        <dbReference type="SAM" id="MobiDB-lite"/>
    </source>
</evidence>
<name>A0AA39UYF8_9AGAR</name>
<keyword evidence="4" id="KW-1133">Transmembrane helix</keyword>
<dbReference type="PRINTS" id="PR00092">
    <property type="entry name" value="TYROSINASE"/>
</dbReference>
<keyword evidence="1" id="KW-0479">Metal-binding</keyword>
<dbReference type="AlphaFoldDB" id="A0AA39UYF8"/>
<dbReference type="SUPFAM" id="SSF48056">
    <property type="entry name" value="Di-copper centre-containing domain"/>
    <property type="match status" value="1"/>
</dbReference>
<keyword evidence="4" id="KW-0812">Transmembrane</keyword>
<dbReference type="Pfam" id="PF00264">
    <property type="entry name" value="Tyrosinase"/>
    <property type="match status" value="1"/>
</dbReference>
<dbReference type="InterPro" id="IPR050316">
    <property type="entry name" value="Tyrosinase/Hemocyanin"/>
</dbReference>
<dbReference type="EMBL" id="JAUEPU010000011">
    <property type="protein sequence ID" value="KAK0498240.1"/>
    <property type="molecule type" value="Genomic_DNA"/>
</dbReference>
<keyword evidence="7" id="KW-1185">Reference proteome</keyword>
<evidence type="ECO:0000313" key="6">
    <source>
        <dbReference type="EMBL" id="KAK0498240.1"/>
    </source>
</evidence>
<feature type="domain" description="Tyrosinase copper-binding" evidence="5">
    <location>
        <begin position="304"/>
        <end position="315"/>
    </location>
</feature>
<dbReference type="Gene3D" id="1.10.1280.10">
    <property type="entry name" value="Di-copper center containing domain from catechol oxidase"/>
    <property type="match status" value="1"/>
</dbReference>
<dbReference type="PANTHER" id="PTHR11474">
    <property type="entry name" value="TYROSINASE FAMILY MEMBER"/>
    <property type="match status" value="1"/>
</dbReference>